<reference evidence="2 3" key="1">
    <citation type="submission" date="2018-02" db="EMBL/GenBank/DDBJ databases">
        <title>The genomes of Aspergillus section Nigri reveals drivers in fungal speciation.</title>
        <authorList>
            <consortium name="DOE Joint Genome Institute"/>
            <person name="Vesth T.C."/>
            <person name="Nybo J."/>
            <person name="Theobald S."/>
            <person name="Brandl J."/>
            <person name="Frisvad J.C."/>
            <person name="Nielsen K.F."/>
            <person name="Lyhne E.K."/>
            <person name="Kogle M.E."/>
            <person name="Kuo A."/>
            <person name="Riley R."/>
            <person name="Clum A."/>
            <person name="Nolan M."/>
            <person name="Lipzen A."/>
            <person name="Salamov A."/>
            <person name="Henrissat B."/>
            <person name="Wiebenga A."/>
            <person name="De vries R.P."/>
            <person name="Grigoriev I.V."/>
            <person name="Mortensen U.H."/>
            <person name="Andersen M.R."/>
            <person name="Baker S.E."/>
        </authorList>
    </citation>
    <scope>NUCLEOTIDE SEQUENCE [LARGE SCALE GENOMIC DNA]</scope>
    <source>
        <strain evidence="2 3">CBS 115571</strain>
    </source>
</reference>
<protein>
    <submittedName>
        <fullName evidence="2">Uncharacterized protein</fullName>
    </submittedName>
</protein>
<organism evidence="2 3">
    <name type="scientific">Aspergillus violaceofuscus (strain CBS 115571)</name>
    <dbReference type="NCBI Taxonomy" id="1450538"/>
    <lineage>
        <taxon>Eukaryota</taxon>
        <taxon>Fungi</taxon>
        <taxon>Dikarya</taxon>
        <taxon>Ascomycota</taxon>
        <taxon>Pezizomycotina</taxon>
        <taxon>Eurotiomycetes</taxon>
        <taxon>Eurotiomycetidae</taxon>
        <taxon>Eurotiales</taxon>
        <taxon>Aspergillaceae</taxon>
        <taxon>Aspergillus</taxon>
    </lineage>
</organism>
<evidence type="ECO:0000313" key="2">
    <source>
        <dbReference type="EMBL" id="PYI18495.1"/>
    </source>
</evidence>
<name>A0A2V5H3F3_ASPV1</name>
<feature type="region of interest" description="Disordered" evidence="1">
    <location>
        <begin position="1"/>
        <end position="23"/>
    </location>
</feature>
<evidence type="ECO:0000256" key="1">
    <source>
        <dbReference type="SAM" id="MobiDB-lite"/>
    </source>
</evidence>
<accession>A0A2V5H3F3</accession>
<proteinExistence type="predicted"/>
<sequence>MPQCSAGFLHPTDSPLATPHPTAGRHPTFVPFAMFDLFVGLSEAVKSGKRRAHPMRPGISPHQLPNFRKLVSLRLPRF</sequence>
<dbReference type="AlphaFoldDB" id="A0A2V5H3F3"/>
<dbReference type="EMBL" id="KZ825144">
    <property type="protein sequence ID" value="PYI18495.1"/>
    <property type="molecule type" value="Genomic_DNA"/>
</dbReference>
<keyword evidence="3" id="KW-1185">Reference proteome</keyword>
<gene>
    <name evidence="2" type="ORF">BO99DRAFT_403521</name>
</gene>
<evidence type="ECO:0000313" key="3">
    <source>
        <dbReference type="Proteomes" id="UP000249829"/>
    </source>
</evidence>
<dbReference type="Proteomes" id="UP000249829">
    <property type="component" value="Unassembled WGS sequence"/>
</dbReference>